<accession>A0A6J5T600</accession>
<name>A0A6J5T600_9CAUD</name>
<evidence type="ECO:0000313" key="1">
    <source>
        <dbReference type="EMBL" id="CAB4223195.1"/>
    </source>
</evidence>
<organism evidence="1">
    <name type="scientific">uncultured Caudovirales phage</name>
    <dbReference type="NCBI Taxonomy" id="2100421"/>
    <lineage>
        <taxon>Viruses</taxon>
        <taxon>Duplodnaviria</taxon>
        <taxon>Heunggongvirae</taxon>
        <taxon>Uroviricota</taxon>
        <taxon>Caudoviricetes</taxon>
        <taxon>Peduoviridae</taxon>
        <taxon>Maltschvirus</taxon>
        <taxon>Maltschvirus maltsch</taxon>
    </lineage>
</organism>
<proteinExistence type="predicted"/>
<sequence length="414" mass="45203">MTLWQPEWRILIDTVDYSSSTLANLNITSGRTSIYEQPVAGYGYIELINFDNNNYPFTVGADILISIKDSSSTYVDLYGGFISDLEISVQSSGSIGYVTTARITALGALSKLARANWELALAKAYDGTQIYNILSDLLLNNWNEVAPALTWANYDPTTTWANAENVGLGDIDTPGQYEMIARSADPVSSYTLAAQIAESGLGYLFEDSSGRIGYADALHRQTYLAANGYTTISANQAIGVGLRSVTRSGDVRNFITLNYGNGSTLNVSDVASIAEYGKFAEIFDTNLHDGTQALSVAERRLQLKAYPQAFFDSIEFPLGSPEIDDADRDALLNIFMGLPLQIENLPINIVDSTFQGYVEGWTFRASYNALSVVINASPIEFSQVTLRWNQVSASETWNTLSPTLTWEDAIGSVA</sequence>
<reference evidence="1" key="1">
    <citation type="submission" date="2020-05" db="EMBL/GenBank/DDBJ databases">
        <authorList>
            <person name="Chiriac C."/>
            <person name="Salcher M."/>
            <person name="Ghai R."/>
            <person name="Kavagutti S V."/>
        </authorList>
    </citation>
    <scope>NUCLEOTIDE SEQUENCE</scope>
</reference>
<protein>
    <submittedName>
        <fullName evidence="1">Uncharacterized protein</fullName>
    </submittedName>
</protein>
<dbReference type="EMBL" id="LR797527">
    <property type="protein sequence ID" value="CAB4223195.1"/>
    <property type="molecule type" value="Genomic_DNA"/>
</dbReference>
<gene>
    <name evidence="1" type="ORF">UFOVP1667_10</name>
</gene>